<comment type="caution">
    <text evidence="2">The sequence shown here is derived from an EMBL/GenBank/DDBJ whole genome shotgun (WGS) entry which is preliminary data.</text>
</comment>
<dbReference type="EMBL" id="JAUJYO010000004">
    <property type="protein sequence ID" value="KAK1319671.1"/>
    <property type="molecule type" value="Genomic_DNA"/>
</dbReference>
<reference evidence="2" key="1">
    <citation type="journal article" date="2023" name="Nat. Commun.">
        <title>Diploid and tetraploid genomes of Acorus and the evolution of monocots.</title>
        <authorList>
            <person name="Ma L."/>
            <person name="Liu K.W."/>
            <person name="Li Z."/>
            <person name="Hsiao Y.Y."/>
            <person name="Qi Y."/>
            <person name="Fu T."/>
            <person name="Tang G.D."/>
            <person name="Zhang D."/>
            <person name="Sun W.H."/>
            <person name="Liu D.K."/>
            <person name="Li Y."/>
            <person name="Chen G.Z."/>
            <person name="Liu X.D."/>
            <person name="Liao X.Y."/>
            <person name="Jiang Y.T."/>
            <person name="Yu X."/>
            <person name="Hao Y."/>
            <person name="Huang J."/>
            <person name="Zhao X.W."/>
            <person name="Ke S."/>
            <person name="Chen Y.Y."/>
            <person name="Wu W.L."/>
            <person name="Hsu J.L."/>
            <person name="Lin Y.F."/>
            <person name="Huang M.D."/>
            <person name="Li C.Y."/>
            <person name="Huang L."/>
            <person name="Wang Z.W."/>
            <person name="Zhao X."/>
            <person name="Zhong W.Y."/>
            <person name="Peng D.H."/>
            <person name="Ahmad S."/>
            <person name="Lan S."/>
            <person name="Zhang J.S."/>
            <person name="Tsai W.C."/>
            <person name="Van de Peer Y."/>
            <person name="Liu Z.J."/>
        </authorList>
    </citation>
    <scope>NUCLEOTIDE SEQUENCE</scope>
    <source>
        <strain evidence="2">CP</strain>
    </source>
</reference>
<dbReference type="GO" id="GO:0009574">
    <property type="term" value="C:preprophase band"/>
    <property type="evidence" value="ECO:0007669"/>
    <property type="project" value="TreeGrafter"/>
</dbReference>
<feature type="compositionally biased region" description="Basic and acidic residues" evidence="1">
    <location>
        <begin position="158"/>
        <end position="170"/>
    </location>
</feature>
<feature type="region of interest" description="Disordered" evidence="1">
    <location>
        <begin position="320"/>
        <end position="343"/>
    </location>
</feature>
<evidence type="ECO:0008006" key="4">
    <source>
        <dbReference type="Google" id="ProtNLM"/>
    </source>
</evidence>
<dbReference type="PANTHER" id="PTHR35728:SF1">
    <property type="entry name" value="MICROTUBULE-BINDING PROTEIN TANGLED-RELATED"/>
    <property type="match status" value="1"/>
</dbReference>
<gene>
    <name evidence="2" type="ORF">QJS10_CPB04g00711</name>
</gene>
<dbReference type="GO" id="GO:2000694">
    <property type="term" value="P:regulation of phragmoplast microtubule organization"/>
    <property type="evidence" value="ECO:0007669"/>
    <property type="project" value="InterPro"/>
</dbReference>
<evidence type="ECO:0000256" key="1">
    <source>
        <dbReference type="SAM" id="MobiDB-lite"/>
    </source>
</evidence>
<sequence length="343" mass="38022">MVARTPPTKEKRITAAMNPALLRETLVKVDKCMSRLQELQYTVSGGTKVISGVKLSPRSTRGYIKTSIRCKQEFLKIKNGGAQKSPIAKFQGAITGGEWKQMSLPAMIVGETVAEILQASQFTKQIISAAPKPLKPRNRAISGDPKTPINTHKGRTSRAIEGDQMRTKRTREKQCLLKTIRSDTDLPTRRGAARSRISFKSSPPNKRVQQPLTETHHIANRVSPKHRPWAKKTVLFPNPLFLNSPSHQRFSKTRSPVIAAKAKQIPHKFAIRSPPVVARIQSNSRGTMASKLRLSFSPSKFVNRLASPLKGRLSSAHKGCNGGGAMKQRPTFTPIKISSKKFR</sequence>
<feature type="region of interest" description="Disordered" evidence="1">
    <location>
        <begin position="134"/>
        <end position="170"/>
    </location>
</feature>
<name>A0AAV9F107_ACOCL</name>
<dbReference type="Proteomes" id="UP001180020">
    <property type="component" value="Unassembled WGS sequence"/>
</dbReference>
<organism evidence="2 3">
    <name type="scientific">Acorus calamus</name>
    <name type="common">Sweet flag</name>
    <dbReference type="NCBI Taxonomy" id="4465"/>
    <lineage>
        <taxon>Eukaryota</taxon>
        <taxon>Viridiplantae</taxon>
        <taxon>Streptophyta</taxon>
        <taxon>Embryophyta</taxon>
        <taxon>Tracheophyta</taxon>
        <taxon>Spermatophyta</taxon>
        <taxon>Magnoliopsida</taxon>
        <taxon>Liliopsida</taxon>
        <taxon>Acoraceae</taxon>
        <taxon>Acorus</taxon>
    </lineage>
</organism>
<evidence type="ECO:0000313" key="2">
    <source>
        <dbReference type="EMBL" id="KAK1319671.1"/>
    </source>
</evidence>
<protein>
    <recommendedName>
        <fullName evidence="4">Microtubule-binding protein TANGLED</fullName>
    </recommendedName>
</protein>
<dbReference type="AlphaFoldDB" id="A0AAV9F107"/>
<accession>A0AAV9F107</accession>
<dbReference type="GO" id="GO:0008017">
    <property type="term" value="F:microtubule binding"/>
    <property type="evidence" value="ECO:0007669"/>
    <property type="project" value="InterPro"/>
</dbReference>
<dbReference type="InterPro" id="IPR044709">
    <property type="entry name" value="TAN1"/>
</dbReference>
<keyword evidence="3" id="KW-1185">Reference proteome</keyword>
<proteinExistence type="predicted"/>
<evidence type="ECO:0000313" key="3">
    <source>
        <dbReference type="Proteomes" id="UP001180020"/>
    </source>
</evidence>
<reference evidence="2" key="2">
    <citation type="submission" date="2023-06" db="EMBL/GenBank/DDBJ databases">
        <authorList>
            <person name="Ma L."/>
            <person name="Liu K.-W."/>
            <person name="Li Z."/>
            <person name="Hsiao Y.-Y."/>
            <person name="Qi Y."/>
            <person name="Fu T."/>
            <person name="Tang G."/>
            <person name="Zhang D."/>
            <person name="Sun W.-H."/>
            <person name="Liu D.-K."/>
            <person name="Li Y."/>
            <person name="Chen G.-Z."/>
            <person name="Liu X.-D."/>
            <person name="Liao X.-Y."/>
            <person name="Jiang Y.-T."/>
            <person name="Yu X."/>
            <person name="Hao Y."/>
            <person name="Huang J."/>
            <person name="Zhao X.-W."/>
            <person name="Ke S."/>
            <person name="Chen Y.-Y."/>
            <person name="Wu W.-L."/>
            <person name="Hsu J.-L."/>
            <person name="Lin Y.-F."/>
            <person name="Huang M.-D."/>
            <person name="Li C.-Y."/>
            <person name="Huang L."/>
            <person name="Wang Z.-W."/>
            <person name="Zhao X."/>
            <person name="Zhong W.-Y."/>
            <person name="Peng D.-H."/>
            <person name="Ahmad S."/>
            <person name="Lan S."/>
            <person name="Zhang J.-S."/>
            <person name="Tsai W.-C."/>
            <person name="Van De Peer Y."/>
            <person name="Liu Z.-J."/>
        </authorList>
    </citation>
    <scope>NUCLEOTIDE SEQUENCE</scope>
    <source>
        <strain evidence="2">CP</strain>
        <tissue evidence="2">Leaves</tissue>
    </source>
</reference>
<dbReference type="GO" id="GO:0005875">
    <property type="term" value="C:microtubule associated complex"/>
    <property type="evidence" value="ECO:0007669"/>
    <property type="project" value="TreeGrafter"/>
</dbReference>
<dbReference type="PANTHER" id="PTHR35728">
    <property type="entry name" value="MICROTUBULE-BINDING PROTEIN TANGLED-RELATED"/>
    <property type="match status" value="1"/>
</dbReference>
<dbReference type="GO" id="GO:0000911">
    <property type="term" value="P:cytokinesis by cell plate formation"/>
    <property type="evidence" value="ECO:0007669"/>
    <property type="project" value="TreeGrafter"/>
</dbReference>